<gene>
    <name evidence="5" type="ORF">J3R73_005794</name>
</gene>
<keyword evidence="3" id="KW-0804">Transcription</keyword>
<evidence type="ECO:0000313" key="5">
    <source>
        <dbReference type="EMBL" id="MDQ0396002.1"/>
    </source>
</evidence>
<evidence type="ECO:0000256" key="1">
    <source>
        <dbReference type="ARBA" id="ARBA00023015"/>
    </source>
</evidence>
<dbReference type="SUPFAM" id="SSF48008">
    <property type="entry name" value="GntR ligand-binding domain-like"/>
    <property type="match status" value="1"/>
</dbReference>
<dbReference type="PRINTS" id="PR00035">
    <property type="entry name" value="HTHGNTR"/>
</dbReference>
<dbReference type="SMART" id="SM00345">
    <property type="entry name" value="HTH_GNTR"/>
    <property type="match status" value="1"/>
</dbReference>
<dbReference type="InterPro" id="IPR036390">
    <property type="entry name" value="WH_DNA-bd_sf"/>
</dbReference>
<dbReference type="Gene3D" id="1.20.120.530">
    <property type="entry name" value="GntR ligand-binding domain-like"/>
    <property type="match status" value="1"/>
</dbReference>
<keyword evidence="1" id="KW-0805">Transcription regulation</keyword>
<keyword evidence="5" id="KW-0670">Pyruvate</keyword>
<dbReference type="SUPFAM" id="SSF46785">
    <property type="entry name" value="Winged helix' DNA-binding domain"/>
    <property type="match status" value="1"/>
</dbReference>
<dbReference type="EMBL" id="JAUSVK010000001">
    <property type="protein sequence ID" value="MDQ0396002.1"/>
    <property type="molecule type" value="Genomic_DNA"/>
</dbReference>
<organism evidence="5 6">
    <name type="scientific">Labrys monachus</name>
    <dbReference type="NCBI Taxonomy" id="217067"/>
    <lineage>
        <taxon>Bacteria</taxon>
        <taxon>Pseudomonadati</taxon>
        <taxon>Pseudomonadota</taxon>
        <taxon>Alphaproteobacteria</taxon>
        <taxon>Hyphomicrobiales</taxon>
        <taxon>Xanthobacteraceae</taxon>
        <taxon>Labrys</taxon>
    </lineage>
</organism>
<dbReference type="InterPro" id="IPR036388">
    <property type="entry name" value="WH-like_DNA-bd_sf"/>
</dbReference>
<name>A0ABU0FNQ4_9HYPH</name>
<keyword evidence="2" id="KW-0238">DNA-binding</keyword>
<evidence type="ECO:0000256" key="2">
    <source>
        <dbReference type="ARBA" id="ARBA00023125"/>
    </source>
</evidence>
<dbReference type="PANTHER" id="PTHR43537:SF5">
    <property type="entry name" value="UXU OPERON TRANSCRIPTIONAL REGULATOR"/>
    <property type="match status" value="1"/>
</dbReference>
<keyword evidence="6" id="KW-1185">Reference proteome</keyword>
<dbReference type="InterPro" id="IPR000524">
    <property type="entry name" value="Tscrpt_reg_HTH_GntR"/>
</dbReference>
<dbReference type="Pfam" id="PF07729">
    <property type="entry name" value="FCD"/>
    <property type="match status" value="1"/>
</dbReference>
<dbReference type="InterPro" id="IPR011711">
    <property type="entry name" value="GntR_C"/>
</dbReference>
<dbReference type="PROSITE" id="PS50949">
    <property type="entry name" value="HTH_GNTR"/>
    <property type="match status" value="1"/>
</dbReference>
<evidence type="ECO:0000313" key="6">
    <source>
        <dbReference type="Proteomes" id="UP001237448"/>
    </source>
</evidence>
<feature type="domain" description="HTH gntR-type" evidence="4">
    <location>
        <begin position="19"/>
        <end position="87"/>
    </location>
</feature>
<protein>
    <submittedName>
        <fullName evidence="5">GntR family transcriptional repressor for pyruvate dehydrogenase complex</fullName>
    </submittedName>
</protein>
<evidence type="ECO:0000259" key="4">
    <source>
        <dbReference type="PROSITE" id="PS50949"/>
    </source>
</evidence>
<dbReference type="CDD" id="cd07377">
    <property type="entry name" value="WHTH_GntR"/>
    <property type="match status" value="1"/>
</dbReference>
<accession>A0ABU0FNQ4</accession>
<dbReference type="Proteomes" id="UP001237448">
    <property type="component" value="Unassembled WGS sequence"/>
</dbReference>
<reference evidence="5 6" key="1">
    <citation type="submission" date="2023-07" db="EMBL/GenBank/DDBJ databases">
        <title>Genomic Encyclopedia of Type Strains, Phase IV (KMG-IV): sequencing the most valuable type-strain genomes for metagenomic binning, comparative biology and taxonomic classification.</title>
        <authorList>
            <person name="Goeker M."/>
        </authorList>
    </citation>
    <scope>NUCLEOTIDE SEQUENCE [LARGE SCALE GENOMIC DNA]</scope>
    <source>
        <strain evidence="5 6">DSM 5896</strain>
    </source>
</reference>
<dbReference type="PANTHER" id="PTHR43537">
    <property type="entry name" value="TRANSCRIPTIONAL REGULATOR, GNTR FAMILY"/>
    <property type="match status" value="1"/>
</dbReference>
<comment type="caution">
    <text evidence="5">The sequence shown here is derived from an EMBL/GenBank/DDBJ whole genome shotgun (WGS) entry which is preliminary data.</text>
</comment>
<dbReference type="Gene3D" id="1.10.10.10">
    <property type="entry name" value="Winged helix-like DNA-binding domain superfamily/Winged helix DNA-binding domain"/>
    <property type="match status" value="1"/>
</dbReference>
<dbReference type="InterPro" id="IPR008920">
    <property type="entry name" value="TF_FadR/GntR_C"/>
</dbReference>
<dbReference type="Pfam" id="PF00392">
    <property type="entry name" value="GntR"/>
    <property type="match status" value="1"/>
</dbReference>
<sequence length="243" mass="26751">MTDSKKTETGNLIRPVSRATLPQEIVKALTDLIMKRVWKPGDIIPSEKELAIRFQVGRSTVREAVKSLVVIGVLDARPGEGSFVRATSSELLSGAFHWGLLLGERNLDDLVDVRVLVEVECTRRAAERRSPAMLDQLGESIADMEAHQTDHNAFMESDTRFHLAIAQAAQNPIFENIGGTIQSIGRIWYPKTYYIPETKGLTITEHRAIAEAIAAGDVQAAADAMRAHLVSAGKRLRRILSGE</sequence>
<proteinExistence type="predicted"/>
<dbReference type="RefSeq" id="WP_307435574.1">
    <property type="nucleotide sequence ID" value="NZ_JAUSVK010000001.1"/>
</dbReference>
<dbReference type="SMART" id="SM00895">
    <property type="entry name" value="FCD"/>
    <property type="match status" value="1"/>
</dbReference>
<evidence type="ECO:0000256" key="3">
    <source>
        <dbReference type="ARBA" id="ARBA00023163"/>
    </source>
</evidence>